<feature type="domain" description="Expansin-like EG45" evidence="1">
    <location>
        <begin position="1"/>
        <end position="74"/>
    </location>
</feature>
<dbReference type="PROSITE" id="PS50842">
    <property type="entry name" value="EXPANSIN_EG45"/>
    <property type="match status" value="1"/>
</dbReference>
<dbReference type="Pfam" id="PF03330">
    <property type="entry name" value="DPBB_1"/>
    <property type="match status" value="1"/>
</dbReference>
<organism evidence="2 3">
    <name type="scientific">Camellia sinensis</name>
    <name type="common">Tea plant</name>
    <name type="synonym">Thea sinensis</name>
    <dbReference type="NCBI Taxonomy" id="4442"/>
    <lineage>
        <taxon>Eukaryota</taxon>
        <taxon>Viridiplantae</taxon>
        <taxon>Streptophyta</taxon>
        <taxon>Embryophyta</taxon>
        <taxon>Tracheophyta</taxon>
        <taxon>Spermatophyta</taxon>
        <taxon>Magnoliopsida</taxon>
        <taxon>eudicotyledons</taxon>
        <taxon>Gunneridae</taxon>
        <taxon>Pentapetalae</taxon>
        <taxon>asterids</taxon>
        <taxon>Ericales</taxon>
        <taxon>Theaceae</taxon>
        <taxon>Camellia</taxon>
    </lineage>
</organism>
<dbReference type="GO" id="GO:0009627">
    <property type="term" value="P:systemic acquired resistance"/>
    <property type="evidence" value="ECO:0007669"/>
    <property type="project" value="InterPro"/>
</dbReference>
<dbReference type="Gene3D" id="2.40.40.10">
    <property type="entry name" value="RlpA-like domain"/>
    <property type="match status" value="1"/>
</dbReference>
<reference evidence="2 3" key="2">
    <citation type="submission" date="2020-07" db="EMBL/GenBank/DDBJ databases">
        <title>Genome assembly of wild tea tree DASZ reveals pedigree and selection history of tea varieties.</title>
        <authorList>
            <person name="Zhang W."/>
        </authorList>
    </citation>
    <scope>NUCLEOTIDE SEQUENCE [LARGE SCALE GENOMIC DNA]</scope>
    <source>
        <strain evidence="3">cv. G240</strain>
        <tissue evidence="2">Leaf</tissue>
    </source>
</reference>
<dbReference type="Proteomes" id="UP000593564">
    <property type="component" value="Unassembled WGS sequence"/>
</dbReference>
<evidence type="ECO:0000313" key="2">
    <source>
        <dbReference type="EMBL" id="KAF5946937.1"/>
    </source>
</evidence>
<dbReference type="InterPro" id="IPR007112">
    <property type="entry name" value="Expansin/allergen_DPBB_dom"/>
</dbReference>
<evidence type="ECO:0000259" key="1">
    <source>
        <dbReference type="PROSITE" id="PS50842"/>
    </source>
</evidence>
<dbReference type="InterPro" id="IPR036908">
    <property type="entry name" value="RlpA-like_sf"/>
</dbReference>
<dbReference type="CDD" id="cd22269">
    <property type="entry name" value="DPBB_EG45-like"/>
    <property type="match status" value="1"/>
</dbReference>
<dbReference type="PANTHER" id="PTHR47295">
    <property type="entry name" value="EG45-LIKE DOMAIN CONTAINING PROTEIN 1-RELATED"/>
    <property type="match status" value="1"/>
</dbReference>
<sequence>MIAVASDAIGGKAACGRNYKVTCTGSTNQGVPRLCTGKSVVVTIADYCPPGCRGTIDLSQDAFAIIADHNAGKIWKGHVDINMEIAQAFQGNFVCFYELCCNHVMHPYQWNK</sequence>
<proteinExistence type="predicted"/>
<reference evidence="3" key="1">
    <citation type="journal article" date="2020" name="Nat. Commun.">
        <title>Genome assembly of wild tea tree DASZ reveals pedigree and selection history of tea varieties.</title>
        <authorList>
            <person name="Zhang W."/>
            <person name="Zhang Y."/>
            <person name="Qiu H."/>
            <person name="Guo Y."/>
            <person name="Wan H."/>
            <person name="Zhang X."/>
            <person name="Scossa F."/>
            <person name="Alseekh S."/>
            <person name="Zhang Q."/>
            <person name="Wang P."/>
            <person name="Xu L."/>
            <person name="Schmidt M.H."/>
            <person name="Jia X."/>
            <person name="Li D."/>
            <person name="Zhu A."/>
            <person name="Guo F."/>
            <person name="Chen W."/>
            <person name="Ni D."/>
            <person name="Usadel B."/>
            <person name="Fernie A.R."/>
            <person name="Wen W."/>
        </authorList>
    </citation>
    <scope>NUCLEOTIDE SEQUENCE [LARGE SCALE GENOMIC DNA]</scope>
    <source>
        <strain evidence="3">cv. G240</strain>
    </source>
</reference>
<dbReference type="AlphaFoldDB" id="A0A7J7H2Z3"/>
<dbReference type="InterPro" id="IPR009009">
    <property type="entry name" value="RlpA-like_DPBB"/>
</dbReference>
<protein>
    <recommendedName>
        <fullName evidence="1">Expansin-like EG45 domain-containing protein</fullName>
    </recommendedName>
</protein>
<dbReference type="EMBL" id="JACBKZ010000007">
    <property type="protein sequence ID" value="KAF5946937.1"/>
    <property type="molecule type" value="Genomic_DNA"/>
</dbReference>
<dbReference type="PANTHER" id="PTHR47295:SF10">
    <property type="entry name" value="EG45-LIKE DOMAIN CONTAINING PROTEIN"/>
    <property type="match status" value="1"/>
</dbReference>
<name>A0A7J7H2Z3_CAMSI</name>
<comment type="caution">
    <text evidence="2">The sequence shown here is derived from an EMBL/GenBank/DDBJ whole genome shotgun (WGS) entry which is preliminary data.</text>
</comment>
<dbReference type="InterPro" id="IPR044206">
    <property type="entry name" value="EGC1/2"/>
</dbReference>
<accession>A0A7J7H2Z3</accession>
<dbReference type="GO" id="GO:0048046">
    <property type="term" value="C:apoplast"/>
    <property type="evidence" value="ECO:0007669"/>
    <property type="project" value="InterPro"/>
</dbReference>
<dbReference type="SUPFAM" id="SSF50685">
    <property type="entry name" value="Barwin-like endoglucanases"/>
    <property type="match status" value="1"/>
</dbReference>
<keyword evidence="3" id="KW-1185">Reference proteome</keyword>
<evidence type="ECO:0000313" key="3">
    <source>
        <dbReference type="Proteomes" id="UP000593564"/>
    </source>
</evidence>
<gene>
    <name evidence="2" type="ORF">HYC85_017165</name>
</gene>